<dbReference type="Proteomes" id="UP000230935">
    <property type="component" value="Unassembled WGS sequence"/>
</dbReference>
<feature type="active site" description="Proton donor" evidence="2">
    <location>
        <position position="40"/>
    </location>
</feature>
<evidence type="ECO:0000313" key="5">
    <source>
        <dbReference type="Proteomes" id="UP000230935"/>
    </source>
</evidence>
<feature type="domain" description="Phosphoesterase HXTX" evidence="3">
    <location>
        <begin position="9"/>
        <end position="91"/>
    </location>
</feature>
<comment type="similarity">
    <text evidence="2">Belongs to the 2H phosphoesterase superfamily. ThpR family.</text>
</comment>
<reference evidence="5" key="1">
    <citation type="submission" date="2017-09" db="EMBL/GenBank/DDBJ databases">
        <title>Depth-based differentiation of microbial function through sediment-hosted aquifers and enrichment of novel symbionts in the deep terrestrial subsurface.</title>
        <authorList>
            <person name="Probst A.J."/>
            <person name="Ladd B."/>
            <person name="Jarett J.K."/>
            <person name="Geller-Mcgrath D.E."/>
            <person name="Sieber C.M.K."/>
            <person name="Emerson J.B."/>
            <person name="Anantharaman K."/>
            <person name="Thomas B.C."/>
            <person name="Malmstrom R."/>
            <person name="Stieglmeier M."/>
            <person name="Klingl A."/>
            <person name="Woyke T."/>
            <person name="Ryan C.M."/>
            <person name="Banfield J.F."/>
        </authorList>
    </citation>
    <scope>NUCLEOTIDE SEQUENCE [LARGE SCALE GENOMIC DNA]</scope>
</reference>
<name>A0A2H0W4L3_9BACT</name>
<dbReference type="HAMAP" id="MF_01940">
    <property type="entry name" value="RNA_CPDase"/>
    <property type="match status" value="1"/>
</dbReference>
<evidence type="ECO:0000259" key="3">
    <source>
        <dbReference type="Pfam" id="PF02834"/>
    </source>
</evidence>
<dbReference type="InterPro" id="IPR014051">
    <property type="entry name" value="Phosphoesterase_HXTX"/>
</dbReference>
<dbReference type="GO" id="GO:0004113">
    <property type="term" value="F:2',3'-cyclic-nucleotide 3'-phosphodiesterase activity"/>
    <property type="evidence" value="ECO:0007669"/>
    <property type="project" value="InterPro"/>
</dbReference>
<dbReference type="SUPFAM" id="SSF55144">
    <property type="entry name" value="LigT-like"/>
    <property type="match status" value="1"/>
</dbReference>
<dbReference type="NCBIfam" id="TIGR02258">
    <property type="entry name" value="2_5_ligase"/>
    <property type="match status" value="1"/>
</dbReference>
<dbReference type="Gene3D" id="3.90.1140.10">
    <property type="entry name" value="Cyclic phosphodiesterase"/>
    <property type="match status" value="1"/>
</dbReference>
<dbReference type="PANTHER" id="PTHR35561:SF1">
    <property type="entry name" value="RNA 2',3'-CYCLIC PHOSPHODIESTERASE"/>
    <property type="match status" value="1"/>
</dbReference>
<accession>A0A2H0W4L3</accession>
<comment type="caution">
    <text evidence="4">The sequence shown here is derived from an EMBL/GenBank/DDBJ whole genome shotgun (WGS) entry which is preliminary data.</text>
</comment>
<evidence type="ECO:0000256" key="1">
    <source>
        <dbReference type="ARBA" id="ARBA00022801"/>
    </source>
</evidence>
<dbReference type="AlphaFoldDB" id="A0A2H0W4L3"/>
<feature type="short sequence motif" description="HXTX 2" evidence="2">
    <location>
        <begin position="126"/>
        <end position="129"/>
    </location>
</feature>
<evidence type="ECO:0000256" key="2">
    <source>
        <dbReference type="HAMAP-Rule" id="MF_01940"/>
    </source>
</evidence>
<dbReference type="Pfam" id="PF02834">
    <property type="entry name" value="LigT_PEase"/>
    <property type="match status" value="1"/>
</dbReference>
<organism evidence="4 5">
    <name type="scientific">Candidatus Buchananbacteria bacterium CG10_big_fil_rev_8_21_14_0_10_42_9</name>
    <dbReference type="NCBI Taxonomy" id="1974526"/>
    <lineage>
        <taxon>Bacteria</taxon>
        <taxon>Candidatus Buchananiibacteriota</taxon>
    </lineage>
</organism>
<dbReference type="EC" id="3.1.4.58" evidence="2"/>
<gene>
    <name evidence="4" type="ORF">COT81_00715</name>
</gene>
<proteinExistence type="inferred from homology"/>
<comment type="function">
    <text evidence="2">Hydrolyzes RNA 2',3'-cyclic phosphodiester to an RNA 2'-phosphomonoester.</text>
</comment>
<protein>
    <recommendedName>
        <fullName evidence="2">RNA 2',3'-cyclic phosphodiesterase</fullName>
        <shortName evidence="2">RNA 2',3'-CPDase</shortName>
        <ecNumber evidence="2">3.1.4.58</ecNumber>
    </recommendedName>
</protein>
<evidence type="ECO:0000313" key="4">
    <source>
        <dbReference type="EMBL" id="PIS05521.1"/>
    </source>
</evidence>
<feature type="short sequence motif" description="HXTX 1" evidence="2">
    <location>
        <begin position="40"/>
        <end position="43"/>
    </location>
</feature>
<dbReference type="InterPro" id="IPR004175">
    <property type="entry name" value="RNA_CPDase"/>
</dbReference>
<dbReference type="PANTHER" id="PTHR35561">
    <property type="entry name" value="RNA 2',3'-CYCLIC PHOSPHODIESTERASE"/>
    <property type="match status" value="1"/>
</dbReference>
<dbReference type="GO" id="GO:0008664">
    <property type="term" value="F:RNA 2',3'-cyclic 3'-phosphodiesterase activity"/>
    <property type="evidence" value="ECO:0007669"/>
    <property type="project" value="UniProtKB-EC"/>
</dbReference>
<feature type="active site" description="Proton acceptor" evidence="2">
    <location>
        <position position="126"/>
    </location>
</feature>
<sequence length="180" mass="20382">MRKRLFIGIEIPSAWQKELANCCYALDQADIKCTVPGNIHITVTFLGNVEVSDIPSLIDGLRLATNSLTSFDLTFESIIFAPPNRPAKMIWALFQYSHDFKLLVHQMRDAVKAFSSKDDHKNPIPHATLARIKSSVDTNNINLSQPDFKRNLSVTSVVLFESVLLPKHPEYTLLQRFTLQ</sequence>
<dbReference type="EMBL" id="PEZZ01000004">
    <property type="protein sequence ID" value="PIS05521.1"/>
    <property type="molecule type" value="Genomic_DNA"/>
</dbReference>
<comment type="catalytic activity">
    <reaction evidence="2">
        <text>a 3'-end 2',3'-cyclophospho-ribonucleotide-RNA + H2O = a 3'-end 2'-phospho-ribonucleotide-RNA + H(+)</text>
        <dbReference type="Rhea" id="RHEA:11828"/>
        <dbReference type="Rhea" id="RHEA-COMP:10464"/>
        <dbReference type="Rhea" id="RHEA-COMP:17353"/>
        <dbReference type="ChEBI" id="CHEBI:15377"/>
        <dbReference type="ChEBI" id="CHEBI:15378"/>
        <dbReference type="ChEBI" id="CHEBI:83064"/>
        <dbReference type="ChEBI" id="CHEBI:173113"/>
        <dbReference type="EC" id="3.1.4.58"/>
    </reaction>
</comment>
<dbReference type="InterPro" id="IPR009097">
    <property type="entry name" value="Cyclic_Pdiesterase"/>
</dbReference>
<keyword evidence="1 2" id="KW-0378">Hydrolase</keyword>